<evidence type="ECO:0000313" key="3">
    <source>
        <dbReference type="Proteomes" id="UP001165121"/>
    </source>
</evidence>
<keyword evidence="3" id="KW-1185">Reference proteome</keyword>
<organism evidence="2 3">
    <name type="scientific">Phytophthora fragariaefolia</name>
    <dbReference type="NCBI Taxonomy" id="1490495"/>
    <lineage>
        <taxon>Eukaryota</taxon>
        <taxon>Sar</taxon>
        <taxon>Stramenopiles</taxon>
        <taxon>Oomycota</taxon>
        <taxon>Peronosporomycetes</taxon>
        <taxon>Peronosporales</taxon>
        <taxon>Peronosporaceae</taxon>
        <taxon>Phytophthora</taxon>
    </lineage>
</organism>
<evidence type="ECO:0000313" key="2">
    <source>
        <dbReference type="EMBL" id="GMF44435.1"/>
    </source>
</evidence>
<sequence>MNERDKYKSAHEVFNRITAELTDLPTEKFNSTLENLESWWSKLRQGDTAMALSKGDVAMPVSGTMDESAETELPLTQAAETEENNDEVHTPPGEASPTSAKKLRRVSKRSQNVFVKANHGKTELFL</sequence>
<dbReference type="EMBL" id="BSXT01001674">
    <property type="protein sequence ID" value="GMF44435.1"/>
    <property type="molecule type" value="Genomic_DNA"/>
</dbReference>
<accession>A0A9W7CV20</accession>
<protein>
    <submittedName>
        <fullName evidence="2">Unnamed protein product</fullName>
    </submittedName>
</protein>
<name>A0A9W7CV20_9STRA</name>
<dbReference type="OrthoDB" id="124776at2759"/>
<dbReference type="Proteomes" id="UP001165121">
    <property type="component" value="Unassembled WGS sequence"/>
</dbReference>
<feature type="region of interest" description="Disordered" evidence="1">
    <location>
        <begin position="59"/>
        <end position="113"/>
    </location>
</feature>
<reference evidence="2" key="1">
    <citation type="submission" date="2023-04" db="EMBL/GenBank/DDBJ databases">
        <title>Phytophthora fragariaefolia NBRC 109709.</title>
        <authorList>
            <person name="Ichikawa N."/>
            <person name="Sato H."/>
            <person name="Tonouchi N."/>
        </authorList>
    </citation>
    <scope>NUCLEOTIDE SEQUENCE</scope>
    <source>
        <strain evidence="2">NBRC 109709</strain>
    </source>
</reference>
<dbReference type="AlphaFoldDB" id="A0A9W7CV20"/>
<evidence type="ECO:0000256" key="1">
    <source>
        <dbReference type="SAM" id="MobiDB-lite"/>
    </source>
</evidence>
<gene>
    <name evidence="2" type="ORF">Pfra01_001546900</name>
</gene>
<comment type="caution">
    <text evidence="2">The sequence shown here is derived from an EMBL/GenBank/DDBJ whole genome shotgun (WGS) entry which is preliminary data.</text>
</comment>
<proteinExistence type="predicted"/>